<organism evidence="2">
    <name type="scientific">Opuntia streptacantha</name>
    <name type="common">Prickly pear cactus</name>
    <name type="synonym">Opuntia cardona</name>
    <dbReference type="NCBI Taxonomy" id="393608"/>
    <lineage>
        <taxon>Eukaryota</taxon>
        <taxon>Viridiplantae</taxon>
        <taxon>Streptophyta</taxon>
        <taxon>Embryophyta</taxon>
        <taxon>Tracheophyta</taxon>
        <taxon>Spermatophyta</taxon>
        <taxon>Magnoliopsida</taxon>
        <taxon>eudicotyledons</taxon>
        <taxon>Gunneridae</taxon>
        <taxon>Pentapetalae</taxon>
        <taxon>Caryophyllales</taxon>
        <taxon>Cactineae</taxon>
        <taxon>Cactaceae</taxon>
        <taxon>Opuntioideae</taxon>
        <taxon>Opuntia</taxon>
    </lineage>
</organism>
<dbReference type="EMBL" id="GISG01047634">
    <property type="protein sequence ID" value="MBA4624420.1"/>
    <property type="molecule type" value="Transcribed_RNA"/>
</dbReference>
<reference evidence="2" key="2">
    <citation type="submission" date="2020-07" db="EMBL/GenBank/DDBJ databases">
        <authorList>
            <person name="Vera ALvarez R."/>
            <person name="Arias-Moreno D.M."/>
            <person name="Jimenez-Jacinto V."/>
            <person name="Jimenez-Bremont J.F."/>
            <person name="Swaminathan K."/>
            <person name="Moose S.P."/>
            <person name="Guerrero-Gonzalez M.L."/>
            <person name="Marino-Ramirez L."/>
            <person name="Landsman D."/>
            <person name="Rodriguez-Kessler M."/>
            <person name="Delgado-Sanchez P."/>
        </authorList>
    </citation>
    <scope>NUCLEOTIDE SEQUENCE</scope>
    <source>
        <tissue evidence="2">Cladode</tissue>
    </source>
</reference>
<proteinExistence type="predicted"/>
<feature type="region of interest" description="Disordered" evidence="1">
    <location>
        <begin position="95"/>
        <end position="114"/>
    </location>
</feature>
<dbReference type="EMBL" id="GISG01047632">
    <property type="protein sequence ID" value="MBA4624418.1"/>
    <property type="molecule type" value="Transcribed_RNA"/>
</dbReference>
<accession>A0A7C9CRH0</accession>
<evidence type="ECO:0000313" key="2">
    <source>
        <dbReference type="EMBL" id="MBA4624420.1"/>
    </source>
</evidence>
<dbReference type="EMBL" id="GISG01047635">
    <property type="protein sequence ID" value="MBA4624421.1"/>
    <property type="molecule type" value="Transcribed_RNA"/>
</dbReference>
<evidence type="ECO:0000256" key="1">
    <source>
        <dbReference type="SAM" id="MobiDB-lite"/>
    </source>
</evidence>
<sequence length="114" mass="12441">MSYARAFILNSFKVFTNPCNSLEELPFSFTASSASLRNFRILFRLSTSPRLTDSAKARARSFELGIELAPSQTLTPTLSCSTSNVAFENWSAPIGQASNSTPATSPSNTEFHPQ</sequence>
<name>A0A7C9CRH0_OPUST</name>
<protein>
    <submittedName>
        <fullName evidence="2">Uncharacterized protein</fullName>
    </submittedName>
</protein>
<feature type="compositionally biased region" description="Low complexity" evidence="1">
    <location>
        <begin position="97"/>
        <end position="114"/>
    </location>
</feature>
<dbReference type="AlphaFoldDB" id="A0A7C9CRH0"/>
<reference evidence="2" key="1">
    <citation type="journal article" date="2013" name="J. Plant Res.">
        <title>Effect of fungi and light on seed germination of three Opuntia species from semiarid lands of central Mexico.</title>
        <authorList>
            <person name="Delgado-Sanchez P."/>
            <person name="Jimenez-Bremont J.F."/>
            <person name="Guerrero-Gonzalez Mde L."/>
            <person name="Flores J."/>
        </authorList>
    </citation>
    <scope>NUCLEOTIDE SEQUENCE</scope>
    <source>
        <tissue evidence="2">Cladode</tissue>
    </source>
</reference>
<dbReference type="EMBL" id="GISG01047633">
    <property type="protein sequence ID" value="MBA4624419.1"/>
    <property type="molecule type" value="Transcribed_RNA"/>
</dbReference>